<accession>A0A4Q7NRH6</accession>
<comment type="caution">
    <text evidence="2">The sequence shown here is derived from an EMBL/GenBank/DDBJ whole genome shotgun (WGS) entry which is preliminary data.</text>
</comment>
<gene>
    <name evidence="2" type="ORF">EV189_1281</name>
</gene>
<dbReference type="InterPro" id="IPR021555">
    <property type="entry name" value="DUF3000"/>
</dbReference>
<evidence type="ECO:0000313" key="3">
    <source>
        <dbReference type="Proteomes" id="UP000293638"/>
    </source>
</evidence>
<protein>
    <submittedName>
        <fullName evidence="2">DUF3000 family protein</fullName>
    </submittedName>
</protein>
<reference evidence="2 3" key="1">
    <citation type="submission" date="2019-02" db="EMBL/GenBank/DDBJ databases">
        <title>Genomic Encyclopedia of Type Strains, Phase IV (KMG-IV): sequencing the most valuable type-strain genomes for metagenomic binning, comparative biology and taxonomic classification.</title>
        <authorList>
            <person name="Goeker M."/>
        </authorList>
    </citation>
    <scope>NUCLEOTIDE SEQUENCE [LARGE SCALE GENOMIC DNA]</scope>
    <source>
        <strain evidence="2 3">DSM 45622</strain>
    </source>
</reference>
<dbReference type="Proteomes" id="UP000293638">
    <property type="component" value="Unassembled WGS sequence"/>
</dbReference>
<organism evidence="2 3">
    <name type="scientific">Motilibacter rhizosphaerae</name>
    <dbReference type="NCBI Taxonomy" id="598652"/>
    <lineage>
        <taxon>Bacteria</taxon>
        <taxon>Bacillati</taxon>
        <taxon>Actinomycetota</taxon>
        <taxon>Actinomycetes</taxon>
        <taxon>Motilibacterales</taxon>
        <taxon>Motilibacteraceae</taxon>
        <taxon>Motilibacter</taxon>
    </lineage>
</organism>
<dbReference type="AlphaFoldDB" id="A0A4Q7NRH6"/>
<proteinExistence type="predicted"/>
<dbReference type="RefSeq" id="WP_231116125.1">
    <property type="nucleotide sequence ID" value="NZ_SGXD01000002.1"/>
</dbReference>
<dbReference type="EMBL" id="SGXD01000002">
    <property type="protein sequence ID" value="RZS89514.1"/>
    <property type="molecule type" value="Genomic_DNA"/>
</dbReference>
<name>A0A4Q7NRH6_9ACTN</name>
<dbReference type="Pfam" id="PF11452">
    <property type="entry name" value="DUF3000"/>
    <property type="match status" value="1"/>
</dbReference>
<evidence type="ECO:0000256" key="1">
    <source>
        <dbReference type="SAM" id="MobiDB-lite"/>
    </source>
</evidence>
<keyword evidence="3" id="KW-1185">Reference proteome</keyword>
<sequence>MPSRGPELPGRSGRALGLVDPPVLPATRAPQPVSTAPPADRWTAMASGLRALRVRPELEVEEAPAPARLAPHAAAVVADLLVDEEELATARLVLLHDPAGHEAWQGDTRLVGFVRAELEAEMAADPLLCPVAWGWLLEALEEQGAEHVEASGTVTRIASEGFGGMAERASAQVEVRASWTPVLQDPAGLAAHAAAFGHLLCHAAGLPPLPPGVAVLGPQR</sequence>
<evidence type="ECO:0000313" key="2">
    <source>
        <dbReference type="EMBL" id="RZS89514.1"/>
    </source>
</evidence>
<feature type="region of interest" description="Disordered" evidence="1">
    <location>
        <begin position="1"/>
        <end position="39"/>
    </location>
</feature>